<dbReference type="GO" id="GO:0097347">
    <property type="term" value="C:TAM protein secretion complex"/>
    <property type="evidence" value="ECO:0007669"/>
    <property type="project" value="TreeGrafter"/>
</dbReference>
<dbReference type="GO" id="GO:0005886">
    <property type="term" value="C:plasma membrane"/>
    <property type="evidence" value="ECO:0007669"/>
    <property type="project" value="InterPro"/>
</dbReference>
<reference evidence="8 9" key="1">
    <citation type="journal article" date="2018" name="Genome Announc.">
        <title>Ignatzschineria cameli sp. nov., isolated from necrotic foot tissue of dromedaries (Camelus dromedarius) and associated maggots (Wohlfahrtia species) in Dubai.</title>
        <authorList>
            <person name="Tsang C.C."/>
            <person name="Tang J.Y."/>
            <person name="Fong J.Y."/>
            <person name="Kinne J."/>
            <person name="Lee H.H."/>
            <person name="Joseph M."/>
            <person name="Jose S."/>
            <person name="Schuster R.K."/>
            <person name="Tang Y."/>
            <person name="Sivakumar S."/>
            <person name="Chen J.H."/>
            <person name="Teng J.L."/>
            <person name="Lau S.K."/>
            <person name="Wernery U."/>
            <person name="Woo P.C."/>
        </authorList>
    </citation>
    <scope>NUCLEOTIDE SEQUENCE [LARGE SCALE GENOMIC DNA]</scope>
    <source>
        <strain evidence="8 9">KCTC 22643</strain>
    </source>
</reference>
<evidence type="ECO:0000256" key="6">
    <source>
        <dbReference type="SAM" id="Phobius"/>
    </source>
</evidence>
<feature type="domain" description="Translocation and assembly module TamB C-terminal" evidence="7">
    <location>
        <begin position="826"/>
        <end position="1172"/>
    </location>
</feature>
<evidence type="ECO:0000256" key="4">
    <source>
        <dbReference type="ARBA" id="ARBA00023136"/>
    </source>
</evidence>
<evidence type="ECO:0000259" key="7">
    <source>
        <dbReference type="Pfam" id="PF04357"/>
    </source>
</evidence>
<dbReference type="RefSeq" id="WP_109235316.1">
    <property type="nucleotide sequence ID" value="NZ_BMXZ01000001.1"/>
</dbReference>
<evidence type="ECO:0000256" key="5">
    <source>
        <dbReference type="SAM" id="MobiDB-lite"/>
    </source>
</evidence>
<evidence type="ECO:0000256" key="2">
    <source>
        <dbReference type="ARBA" id="ARBA00022692"/>
    </source>
</evidence>
<dbReference type="AlphaFoldDB" id="A0A2U2ALT3"/>
<feature type="compositionally biased region" description="Polar residues" evidence="5">
    <location>
        <begin position="23"/>
        <end position="36"/>
    </location>
</feature>
<evidence type="ECO:0000256" key="1">
    <source>
        <dbReference type="ARBA" id="ARBA00004167"/>
    </source>
</evidence>
<feature type="transmembrane region" description="Helical" evidence="6">
    <location>
        <begin position="68"/>
        <end position="91"/>
    </location>
</feature>
<keyword evidence="3 6" id="KW-1133">Transmembrane helix</keyword>
<sequence>MSKQIEENPNSKIPLAKNGKQALDQSALDQPHSQESIAEAQADKEGVEEKGKKKTPKSRKKRSLIGRFFTWLLSSFLMLSTAIILLLFFLVDTQAGLRTLTAAANRYASDYISIGDAKGRLGQEFQLTDLRLNLPNYPPLKIASLDLAWDYVALLEKRVDLKALKVSGADLNFTPIVPEPEKESSEPFSPLSIKEIDIPINIALDSLDFAESTLQIGDFYLGLNQFEVDGLALVDNNVTLKHALGDLHILVGDNVDLPFVVALNGDVDLPKESADLNLALYAQDGIVNDEHFNVALNSQLDGELNDLKFNIDGRVDWSNMLNDPILLKLENSVVAQNRISTYLHIKNLANQMMLESVWQIDQPYDFDLTMKMNAPYLSQFHPNIRGSMMGDLCLQGDLMQPLLNADMRIEKLDILGLRLNLLTLLGSHNEKHQAKVALTLDQLKFNEFYLKHLGINLDGTLTEEFDFDITIQDLERELVAQVERPSKNERVIDKVIASGSEEEIYYAENMPISFSPKSATEVLVKNVEYRVQGRAESHQFNFLLDSIGGMIHSNGVAALRNLTTDPTFDLYLGESKITSPFIGDFKLNRPAYFHLGAKDQQIKLSPVCYQQGYVVFCAEGERTKEGVNTAVVTLNNLPSSLLKDYLPDDISINTKANATIAGQFSTEEDFIGVANISLSKGDIRYRLQGREIEIPLSTTLLDVQARPSGVTSTLNVDWGKYLRVVGDGKINDLFKKNIVDAKVKADVPSFDWVSPLVPALQGLGGEILFTSEVNGPIEHPEIGANLSVKDGRLYIASLNSRLKNINLNVNLQKGTPVFLIKGAVGTEKGALQLDGLYNISNLTASLNVKGNDLLLANSDDIKLMISPDLSFNALGKPGGGKYRLTGSVRIPELFYQHKASEGGGSVVTVSSDTVIIGDGNEHKRSEDFMNNLYMDVNFILGDRIKVGAEGLTATLNGGVKVTKAYNQTIRGLGVINIGKGEFDIYGQVLTLDKGKIQFSGASITNPALDIQASRSFLNEIEGREVQVGVKVLGSAEAPRIELYSSPMLTDIEIASYLFLGRSPNLQSPTENLMLLNMVRKIATGEPISGSKDGLASQLGLSDFGFMETPEGSIGVGIGKRFANSFYVGLGVGVEDSSGAFAILRYRFLKYFNVNTAIMSEGGSINVNYLRDF</sequence>
<gene>
    <name evidence="8" type="ORF">DC082_00735</name>
</gene>
<keyword evidence="2 6" id="KW-0812">Transmembrane</keyword>
<evidence type="ECO:0000313" key="9">
    <source>
        <dbReference type="Proteomes" id="UP000244948"/>
    </source>
</evidence>
<feature type="region of interest" description="Disordered" evidence="5">
    <location>
        <begin position="1"/>
        <end position="58"/>
    </location>
</feature>
<dbReference type="EMBL" id="QEWR01000002">
    <property type="protein sequence ID" value="PWD84107.1"/>
    <property type="molecule type" value="Genomic_DNA"/>
</dbReference>
<evidence type="ECO:0000256" key="3">
    <source>
        <dbReference type="ARBA" id="ARBA00022989"/>
    </source>
</evidence>
<dbReference type="InterPro" id="IPR007452">
    <property type="entry name" value="TamB_C"/>
</dbReference>
<feature type="compositionally biased region" description="Basic and acidic residues" evidence="5">
    <location>
        <begin position="41"/>
        <end position="51"/>
    </location>
</feature>
<dbReference type="PANTHER" id="PTHR36985">
    <property type="entry name" value="TRANSLOCATION AND ASSEMBLY MODULE SUBUNIT TAMB"/>
    <property type="match status" value="1"/>
</dbReference>
<dbReference type="Pfam" id="PF04357">
    <property type="entry name" value="TamB"/>
    <property type="match status" value="1"/>
</dbReference>
<protein>
    <recommendedName>
        <fullName evidence="7">Translocation and assembly module TamB C-terminal domain-containing protein</fullName>
    </recommendedName>
</protein>
<accession>A0A2U2ALT3</accession>
<organism evidence="8 9">
    <name type="scientific">Ignatzschineria indica</name>
    <dbReference type="NCBI Taxonomy" id="472583"/>
    <lineage>
        <taxon>Bacteria</taxon>
        <taxon>Pseudomonadati</taxon>
        <taxon>Pseudomonadota</taxon>
        <taxon>Gammaproteobacteria</taxon>
        <taxon>Cardiobacteriales</taxon>
        <taxon>Ignatzschineriaceae</taxon>
        <taxon>Ignatzschineria</taxon>
    </lineage>
</organism>
<keyword evidence="4 6" id="KW-0472">Membrane</keyword>
<name>A0A2U2ALT3_9GAMM</name>
<evidence type="ECO:0000313" key="8">
    <source>
        <dbReference type="EMBL" id="PWD84107.1"/>
    </source>
</evidence>
<dbReference type="PANTHER" id="PTHR36985:SF1">
    <property type="entry name" value="TRANSLOCATION AND ASSEMBLY MODULE SUBUNIT TAMB"/>
    <property type="match status" value="1"/>
</dbReference>
<keyword evidence="9" id="KW-1185">Reference proteome</keyword>
<dbReference type="Proteomes" id="UP000244948">
    <property type="component" value="Unassembled WGS sequence"/>
</dbReference>
<comment type="caution">
    <text evidence="8">The sequence shown here is derived from an EMBL/GenBank/DDBJ whole genome shotgun (WGS) entry which is preliminary data.</text>
</comment>
<dbReference type="GO" id="GO:0009306">
    <property type="term" value="P:protein secretion"/>
    <property type="evidence" value="ECO:0007669"/>
    <property type="project" value="InterPro"/>
</dbReference>
<proteinExistence type="predicted"/>
<comment type="subcellular location">
    <subcellularLocation>
        <location evidence="1">Membrane</location>
        <topology evidence="1">Single-pass membrane protein</topology>
    </subcellularLocation>
</comment>